<dbReference type="RefSeq" id="WP_144843705.1">
    <property type="nucleotide sequence ID" value="NZ_VMRJ01000001.1"/>
</dbReference>
<protein>
    <submittedName>
        <fullName evidence="1">Uncharacterized protein</fullName>
    </submittedName>
</protein>
<dbReference type="EMBL" id="VMRJ01000001">
    <property type="protein sequence ID" value="TVT42926.1"/>
    <property type="molecule type" value="Genomic_DNA"/>
</dbReference>
<gene>
    <name evidence="1" type="ORF">FNT36_02205</name>
</gene>
<reference evidence="1 2" key="1">
    <citation type="submission" date="2019-07" db="EMBL/GenBank/DDBJ databases">
        <title>Hymenobacter sp. straun FUR1 Genome sequencing and assembly.</title>
        <authorList>
            <person name="Chhetri G."/>
        </authorList>
    </citation>
    <scope>NUCLEOTIDE SEQUENCE [LARGE SCALE GENOMIC DNA]</scope>
    <source>
        <strain evidence="1 2">Fur1</strain>
    </source>
</reference>
<evidence type="ECO:0000313" key="2">
    <source>
        <dbReference type="Proteomes" id="UP000317624"/>
    </source>
</evidence>
<sequence>MEIEETMASSDSVSDEDLRELWRVRWKASIEELTSLEHQHETSLNTSKSSVHYSFVEFMCCYFDDLLCGLNYGQLAENSYVSEQEKDILLEWHTALEDYNSPQSNGYYDITIWNNPEWQRIVDLGAIAWEKLKLL</sequence>
<organism evidence="1 2">
    <name type="scientific">Hymenobacter setariae</name>
    <dbReference type="NCBI Taxonomy" id="2594794"/>
    <lineage>
        <taxon>Bacteria</taxon>
        <taxon>Pseudomonadati</taxon>
        <taxon>Bacteroidota</taxon>
        <taxon>Cytophagia</taxon>
        <taxon>Cytophagales</taxon>
        <taxon>Hymenobacteraceae</taxon>
        <taxon>Hymenobacter</taxon>
    </lineage>
</organism>
<proteinExistence type="predicted"/>
<evidence type="ECO:0000313" key="1">
    <source>
        <dbReference type="EMBL" id="TVT42926.1"/>
    </source>
</evidence>
<dbReference type="OrthoDB" id="8435832at2"/>
<keyword evidence="2" id="KW-1185">Reference proteome</keyword>
<dbReference type="Proteomes" id="UP000317624">
    <property type="component" value="Unassembled WGS sequence"/>
</dbReference>
<comment type="caution">
    <text evidence="1">The sequence shown here is derived from an EMBL/GenBank/DDBJ whole genome shotgun (WGS) entry which is preliminary data.</text>
</comment>
<name>A0A558C2I0_9BACT</name>
<dbReference type="AlphaFoldDB" id="A0A558C2I0"/>
<accession>A0A558C2I0</accession>